<feature type="compositionally biased region" description="Basic and acidic residues" evidence="1">
    <location>
        <begin position="359"/>
        <end position="381"/>
    </location>
</feature>
<feature type="region of interest" description="Disordered" evidence="1">
    <location>
        <begin position="358"/>
        <end position="397"/>
    </location>
</feature>
<protein>
    <submittedName>
        <fullName evidence="3">Bifunctional DNA primase/polymerase, N-terminal</fullName>
    </submittedName>
</protein>
<dbReference type="EMBL" id="LT670847">
    <property type="protein sequence ID" value="SHM04551.1"/>
    <property type="molecule type" value="Genomic_DNA"/>
</dbReference>
<dbReference type="SMART" id="SM00943">
    <property type="entry name" value="Prim-Pol"/>
    <property type="match status" value="1"/>
</dbReference>
<evidence type="ECO:0000313" key="3">
    <source>
        <dbReference type="EMBL" id="SHM04551.1"/>
    </source>
</evidence>
<feature type="compositionally biased region" description="Polar residues" evidence="1">
    <location>
        <begin position="15"/>
        <end position="28"/>
    </location>
</feature>
<organism evidence="3 4">
    <name type="scientific">Vreelandella subglaciescola</name>
    <dbReference type="NCBI Taxonomy" id="29571"/>
    <lineage>
        <taxon>Bacteria</taxon>
        <taxon>Pseudomonadati</taxon>
        <taxon>Pseudomonadota</taxon>
        <taxon>Gammaproteobacteria</taxon>
        <taxon>Oceanospirillales</taxon>
        <taxon>Halomonadaceae</taxon>
        <taxon>Vreelandella</taxon>
    </lineage>
</organism>
<feature type="region of interest" description="Disordered" evidence="1">
    <location>
        <begin position="1"/>
        <end position="29"/>
    </location>
</feature>
<name>A0A1M7FKF9_9GAMM</name>
<dbReference type="RefSeq" id="WP_079551709.1">
    <property type="nucleotide sequence ID" value="NZ_LT670847.1"/>
</dbReference>
<dbReference type="Proteomes" id="UP000190911">
    <property type="component" value="Chromosome I"/>
</dbReference>
<dbReference type="AlphaFoldDB" id="A0A1M7FKF9"/>
<accession>A0A1M7FKF9</accession>
<dbReference type="OrthoDB" id="784829at2"/>
<keyword evidence="4" id="KW-1185">Reference proteome</keyword>
<gene>
    <name evidence="3" type="ORF">SAMN05878437_0942</name>
</gene>
<feature type="domain" description="DNA primase/polymerase bifunctional N-terminal" evidence="2">
    <location>
        <begin position="32"/>
        <end position="203"/>
    </location>
</feature>
<evidence type="ECO:0000256" key="1">
    <source>
        <dbReference type="SAM" id="MobiDB-lite"/>
    </source>
</evidence>
<dbReference type="STRING" id="29571.SAMN05878437_0942"/>
<sequence length="791" mass="85415">MTSAQKNPVVAATTGEAQGINSPQQDSTPAAAKRLIEAFPCCNIKPGSKRPSGNAWQENPITPEQWAGAGVGVVCGPVEGFTTAVHGLDADIPHPEAAAAFKAWLDQYLAELGGMPLERVGKAPKFLVPFRFDDGEPLAKGEFTSKALWKDGIKGDNADKVQLEVLGAGNQFVAYATHPDTGKPYEWSGGQIHDIEPHELPALSRDNLAAIKAEFLRIMAEHGLAEDTLAVAKAAPAKPRANVSANDGGIIEKVVEAYRIGDILSGAGYTKTGTRWRCPDSSSGIPGVVLLTGDDGKERVYSHHGSDALANGYANDVFDVVVALEYGGAFSQAVRAEANKLDPEGQRQRQQEYMAANGAERKKLERDAASADAKAGRKAADDAEQEAATSDDLPPFPDDLIALPHGLGELQNYVYGTMIYPSPAAAGFTALAIYTSLAQSHLTINSMGGLGFNEQYMMLGGTGSGKEGTRKPFRYIHERLKRQVFNAGALPQILRSAPSSKQGLHKHLEDDNSLVMLSDEFGEWLCTTESGSPTQQALGYLMEIYSSALETVHPGGAVMNRYAPVKNPRVTLYTTSTAERMIETMTASQADSGSYNRFVYLPMGKTPSEKRYEGFEFEPCQRTMEPLEWLVAQSGTVYISPEAGERFKEQDMSVTEPIKHIDPPFGGRLGEQAIKLAGLVALSDKRTTISADDMDTAFALRVGLYKRTRALFAGEDAISDKHISVKAADQIRGRLEQKAVLYRSQLPAFSRAYRRLSVAEQNAVVVSLVEDGSMIQAEGSKARFESQLFDG</sequence>
<evidence type="ECO:0000259" key="2">
    <source>
        <dbReference type="SMART" id="SM00943"/>
    </source>
</evidence>
<dbReference type="InterPro" id="IPR015330">
    <property type="entry name" value="DNA_primase/pol_bifunc_N"/>
</dbReference>
<reference evidence="3 4" key="1">
    <citation type="submission" date="2016-11" db="EMBL/GenBank/DDBJ databases">
        <authorList>
            <person name="Jaros S."/>
            <person name="Januszkiewicz K."/>
            <person name="Wedrychowicz H."/>
        </authorList>
    </citation>
    <scope>NUCLEOTIDE SEQUENCE [LARGE SCALE GENOMIC DNA]</scope>
    <source>
        <strain evidence="3 4">ACAM 12</strain>
    </source>
</reference>
<proteinExistence type="predicted"/>
<evidence type="ECO:0000313" key="4">
    <source>
        <dbReference type="Proteomes" id="UP000190911"/>
    </source>
</evidence>
<dbReference type="InParanoid" id="A0A1M7FKF9"/>
<dbReference type="Pfam" id="PF09250">
    <property type="entry name" value="Prim-Pol"/>
    <property type="match status" value="1"/>
</dbReference>